<dbReference type="EMBL" id="DS480394">
    <property type="protein sequence ID" value="EDO18039.1"/>
    <property type="molecule type" value="Genomic_DNA"/>
</dbReference>
<keyword evidence="2" id="KW-1185">Reference proteome</keyword>
<dbReference type="AlphaFoldDB" id="A7TI32"/>
<dbReference type="PhylomeDB" id="A7TI32"/>
<sequence length="171" mass="19615">MNINFFANSEPSRLTCNQLEVPLLNSYKAQGTPDNIWQPYLSENESIRNAQQCIANNGTKRSTPRKVKTRKILLAPLSRRQEHFLYSYKKTHIWRFKYQRKKSKPPLLMFPASAYSNTIRFGAYSGSIDNRAMGCPLRGVKHGLFLKPGQNCPCQRLTYLSSPLCSMLKVP</sequence>
<dbReference type="RefSeq" id="XP_001645897.1">
    <property type="nucleotide sequence ID" value="XM_001645847.1"/>
</dbReference>
<evidence type="ECO:0000313" key="1">
    <source>
        <dbReference type="EMBL" id="EDO18039.1"/>
    </source>
</evidence>
<reference evidence="1 2" key="1">
    <citation type="journal article" date="2007" name="Proc. Natl. Acad. Sci. U.S.A.">
        <title>Independent sorting-out of thousands of duplicated gene pairs in two yeast species descended from a whole-genome duplication.</title>
        <authorList>
            <person name="Scannell D.R."/>
            <person name="Frank A.C."/>
            <person name="Conant G.C."/>
            <person name="Byrne K.P."/>
            <person name="Woolfit M."/>
            <person name="Wolfe K.H."/>
        </authorList>
    </citation>
    <scope>NUCLEOTIDE SEQUENCE [LARGE SCALE GENOMIC DNA]</scope>
    <source>
        <strain evidence="2">ATCC 22028 / DSM 70294 / BCRC 21397 / CBS 2163 / NBRC 10782 / NRRL Y-8283 / UCD 57-17</strain>
    </source>
</reference>
<protein>
    <submittedName>
        <fullName evidence="1">Uncharacterized protein</fullName>
    </submittedName>
</protein>
<dbReference type="OrthoDB" id="4048767at2759"/>
<organism evidence="2">
    <name type="scientific">Vanderwaltozyma polyspora (strain ATCC 22028 / DSM 70294 / BCRC 21397 / CBS 2163 / NBRC 10782 / NRRL Y-8283 / UCD 57-17)</name>
    <name type="common">Kluyveromyces polysporus</name>
    <dbReference type="NCBI Taxonomy" id="436907"/>
    <lineage>
        <taxon>Eukaryota</taxon>
        <taxon>Fungi</taxon>
        <taxon>Dikarya</taxon>
        <taxon>Ascomycota</taxon>
        <taxon>Saccharomycotina</taxon>
        <taxon>Saccharomycetes</taxon>
        <taxon>Saccharomycetales</taxon>
        <taxon>Saccharomycetaceae</taxon>
        <taxon>Vanderwaltozyma</taxon>
    </lineage>
</organism>
<dbReference type="eggNOG" id="ENOG502SBD6">
    <property type="taxonomic scope" value="Eukaryota"/>
</dbReference>
<dbReference type="InParanoid" id="A7TI32"/>
<proteinExistence type="predicted"/>
<name>A7TI32_VANPO</name>
<accession>A7TI32</accession>
<gene>
    <name evidence="1" type="ORF">Kpol_1045p25</name>
</gene>
<dbReference type="Proteomes" id="UP000000267">
    <property type="component" value="Unassembled WGS sequence"/>
</dbReference>
<dbReference type="KEGG" id="vpo:Kpol_1045p25"/>
<evidence type="ECO:0000313" key="2">
    <source>
        <dbReference type="Proteomes" id="UP000000267"/>
    </source>
</evidence>
<dbReference type="GeneID" id="5546308"/>
<dbReference type="HOGENOM" id="CLU_1564075_0_0_1"/>